<dbReference type="InterPro" id="IPR057527">
    <property type="entry name" value="HVO_A0261-like_N"/>
</dbReference>
<accession>A0A2I8VQB5</accession>
<feature type="domain" description="Methanogenesis regulatory protein FilR1 middle" evidence="2">
    <location>
        <begin position="123"/>
        <end position="254"/>
    </location>
</feature>
<dbReference type="OrthoDB" id="330490at2157"/>
<feature type="region of interest" description="Disordered" evidence="1">
    <location>
        <begin position="253"/>
        <end position="274"/>
    </location>
</feature>
<feature type="domain" description="HVO-A0261-like N-terminal" evidence="3">
    <location>
        <begin position="6"/>
        <end position="89"/>
    </location>
</feature>
<organism evidence="4 5">
    <name type="scientific">Salinigranum rubrum</name>
    <dbReference type="NCBI Taxonomy" id="755307"/>
    <lineage>
        <taxon>Archaea</taxon>
        <taxon>Methanobacteriati</taxon>
        <taxon>Methanobacteriota</taxon>
        <taxon>Stenosarchaea group</taxon>
        <taxon>Halobacteria</taxon>
        <taxon>Halobacteriales</taxon>
        <taxon>Haloferacaceae</taxon>
        <taxon>Salinigranum</taxon>
    </lineage>
</organism>
<evidence type="ECO:0000256" key="1">
    <source>
        <dbReference type="SAM" id="MobiDB-lite"/>
    </source>
</evidence>
<evidence type="ECO:0000313" key="5">
    <source>
        <dbReference type="Proteomes" id="UP000236584"/>
    </source>
</evidence>
<dbReference type="Pfam" id="PF08350">
    <property type="entry name" value="FilR1_middle"/>
    <property type="match status" value="1"/>
</dbReference>
<reference evidence="4 5" key="1">
    <citation type="submission" date="2018-01" db="EMBL/GenBank/DDBJ databases">
        <title>Complete genome sequence of Salinigranum rubrum GX10T, an extremely halophilic archaeon isolated from a marine solar saltern.</title>
        <authorList>
            <person name="Han S."/>
        </authorList>
    </citation>
    <scope>NUCLEOTIDE SEQUENCE [LARGE SCALE GENOMIC DNA]</scope>
    <source>
        <strain evidence="4 5">GX10</strain>
        <plasmid evidence="5">Plasmid unnamed1</plasmid>
    </source>
</reference>
<dbReference type="Proteomes" id="UP000236584">
    <property type="component" value="Plasmid unnamed1"/>
</dbReference>
<feature type="compositionally biased region" description="Polar residues" evidence="1">
    <location>
        <begin position="263"/>
        <end position="274"/>
    </location>
</feature>
<evidence type="ECO:0000313" key="4">
    <source>
        <dbReference type="EMBL" id="AUV84108.1"/>
    </source>
</evidence>
<geneLocation type="plasmid" evidence="4">
    <name>unnamed1</name>
</geneLocation>
<dbReference type="AlphaFoldDB" id="A0A2I8VQB5"/>
<dbReference type="RefSeq" id="WP_103427797.1">
    <property type="nucleotide sequence ID" value="NZ_CP026310.1"/>
</dbReference>
<dbReference type="InterPro" id="IPR013561">
    <property type="entry name" value="FilR1_middle_dom"/>
</dbReference>
<dbReference type="KEGG" id="srub:C2R22_21200"/>
<dbReference type="SUPFAM" id="SSF46785">
    <property type="entry name" value="Winged helix' DNA-binding domain"/>
    <property type="match status" value="1"/>
</dbReference>
<keyword evidence="4" id="KW-0614">Plasmid</keyword>
<keyword evidence="5" id="KW-1185">Reference proteome</keyword>
<dbReference type="GeneID" id="35594666"/>
<name>A0A2I8VQB5_9EURY</name>
<sequence length="274" mass="30975">MGAAIEEIDFLARSNHRVGVLEELTAGVRERRELRAATGASTPTMSRILSDFEDRRWVVRDGPTYELTPLGEFVAERFLDFREAMEIERKLRDVWQWLPREMEGFSVDLFADAVVSYPGPGYPYEPIERLTHLIEGTTRMRGFDSIVFKSINNETVCQAVLDGMELEYVYSPTALEQTFAWNPERVMEAASCEHCRVYVHDALPDRSRCGLGIVDDRAGICCHDPETGALTAVIDTDDPAAREWAISTFERVRDEARPVEPQASETLVSSDPHS</sequence>
<proteinExistence type="predicted"/>
<dbReference type="Pfam" id="PF25213">
    <property type="entry name" value="HVO_A0261_N"/>
    <property type="match status" value="1"/>
</dbReference>
<evidence type="ECO:0000259" key="3">
    <source>
        <dbReference type="Pfam" id="PF25213"/>
    </source>
</evidence>
<dbReference type="EMBL" id="CP026310">
    <property type="protein sequence ID" value="AUV84108.1"/>
    <property type="molecule type" value="Genomic_DNA"/>
</dbReference>
<gene>
    <name evidence="4" type="ORF">C2R22_21200</name>
</gene>
<protein>
    <submittedName>
        <fullName evidence="4">Transcriptional regulator</fullName>
    </submittedName>
</protein>
<dbReference type="InterPro" id="IPR036390">
    <property type="entry name" value="WH_DNA-bd_sf"/>
</dbReference>
<evidence type="ECO:0000259" key="2">
    <source>
        <dbReference type="Pfam" id="PF08350"/>
    </source>
</evidence>